<dbReference type="InterPro" id="IPR036412">
    <property type="entry name" value="HAD-like_sf"/>
</dbReference>
<dbReference type="OrthoDB" id="1711508at2759"/>
<dbReference type="PANTHER" id="PTHR12210">
    <property type="entry name" value="DULLARD PROTEIN PHOSPHATASE"/>
    <property type="match status" value="1"/>
</dbReference>
<comment type="caution">
    <text evidence="3">The sequence shown here is derived from an EMBL/GenBank/DDBJ whole genome shotgun (WGS) entry which is preliminary data.</text>
</comment>
<dbReference type="PROSITE" id="PS50969">
    <property type="entry name" value="FCP1"/>
    <property type="match status" value="1"/>
</dbReference>
<reference evidence="3 4" key="1">
    <citation type="journal article" date="2020" name="Nat. Commun.">
        <title>Genome of Tripterygium wilfordii and identification of cytochrome P450 involved in triptolide biosynthesis.</title>
        <authorList>
            <person name="Tu L."/>
            <person name="Su P."/>
            <person name="Zhang Z."/>
            <person name="Gao L."/>
            <person name="Wang J."/>
            <person name="Hu T."/>
            <person name="Zhou J."/>
            <person name="Zhang Y."/>
            <person name="Zhao Y."/>
            <person name="Liu Y."/>
            <person name="Song Y."/>
            <person name="Tong Y."/>
            <person name="Lu Y."/>
            <person name="Yang J."/>
            <person name="Xu C."/>
            <person name="Jia M."/>
            <person name="Peters R.J."/>
            <person name="Huang L."/>
            <person name="Gao W."/>
        </authorList>
    </citation>
    <scope>NUCLEOTIDE SEQUENCE [LARGE SCALE GENOMIC DNA]</scope>
    <source>
        <strain evidence="4">cv. XIE 37</strain>
        <tissue evidence="3">Leaf</tissue>
    </source>
</reference>
<accession>A0A7J7C7W6</accession>
<dbReference type="InParanoid" id="A0A7J7C7W6"/>
<dbReference type="SUPFAM" id="SSF56784">
    <property type="entry name" value="HAD-like"/>
    <property type="match status" value="1"/>
</dbReference>
<dbReference type="InterPro" id="IPR023214">
    <property type="entry name" value="HAD_sf"/>
</dbReference>
<feature type="compositionally biased region" description="Basic and acidic residues" evidence="1">
    <location>
        <begin position="54"/>
        <end position="71"/>
    </location>
</feature>
<protein>
    <recommendedName>
        <fullName evidence="2">FCP1 homology domain-containing protein</fullName>
    </recommendedName>
</protein>
<name>A0A7J7C7W6_TRIWF</name>
<feature type="region of interest" description="Disordered" evidence="1">
    <location>
        <begin position="1"/>
        <end position="71"/>
    </location>
</feature>
<keyword evidence="4" id="KW-1185">Reference proteome</keyword>
<dbReference type="SMART" id="SM00577">
    <property type="entry name" value="CPDc"/>
    <property type="match status" value="1"/>
</dbReference>
<dbReference type="EMBL" id="JAAARO010000020">
    <property type="protein sequence ID" value="KAF5730200.1"/>
    <property type="molecule type" value="Genomic_DNA"/>
</dbReference>
<feature type="region of interest" description="Disordered" evidence="1">
    <location>
        <begin position="91"/>
        <end position="133"/>
    </location>
</feature>
<dbReference type="FunFam" id="3.40.50.1000:FF:000257">
    <property type="entry name" value="Haloacid dehalogenase-like hydrolase (HAD) superfamily protein"/>
    <property type="match status" value="1"/>
</dbReference>
<dbReference type="Proteomes" id="UP000593562">
    <property type="component" value="Unassembled WGS sequence"/>
</dbReference>
<dbReference type="AlphaFoldDB" id="A0A7J7C7W6"/>
<feature type="compositionally biased region" description="Basic residues" evidence="1">
    <location>
        <begin position="39"/>
        <end position="53"/>
    </location>
</feature>
<gene>
    <name evidence="3" type="ORF">HS088_TW20G00572</name>
</gene>
<sequence>MVNSQDVKVGASSLETDSCPKSTVDINSKMESKNVLTRAAKRRRRRIKQRNKHNATENDFKDGKHSTDSDSVKIRATEIESTLQSPASICLRNESGMEQPIAKVNSSVGKSRRKKRKARDEANGEHSEKEVDSFLQPVDTCSKNESEAIAEVSLSTKRREDKKWKHNALGSNLDVDLTEAEGKHSERQDFKSVPEVAVSNLEILKECKFDNNGVGTLSVETVELKSCRREQIDEKKEKMKTYQRKRRKSADQLENSLKQFEMPVTRQVSDDAQIPGLLENEIKKIKVGGQVLSMKGLELKEASANYCDGELVRKESKKRNQKKSFKVTTHKNEKDVTLQDTAEDNIEKEIRGNGDKVEMTVHGMGHVDNSAYHFHEKTCDNLSAYDKCELPEVKDVEMETKMVENVPTFHHVGACKDLEDTSKEENVPRMLQSSSDSGYPCSTKKKLLILDLNGILVDIVPSDSCLSETEADIIVSGKAVFKRPFCDEFLQFCFERFNVGVWSSRLKKNVDRVVNFLMGDDRRKLLFRWDQSHCTATRFTTVEQRGKPLLLKELKKLWEKVAPKLPWEKGEYNESNTLLLDDSPYKALRNPAHTAIFPHPYDSSDAEDCSLGPGGDIRMYLEGVAGAENVQTYVQQNPFGQPPITESDPSWGFYCKVINADC</sequence>
<dbReference type="Gene3D" id="3.40.50.1000">
    <property type="entry name" value="HAD superfamily/HAD-like"/>
    <property type="match status" value="1"/>
</dbReference>
<dbReference type="InterPro" id="IPR004274">
    <property type="entry name" value="FCP1_dom"/>
</dbReference>
<evidence type="ECO:0000313" key="4">
    <source>
        <dbReference type="Proteomes" id="UP000593562"/>
    </source>
</evidence>
<organism evidence="3 4">
    <name type="scientific">Tripterygium wilfordii</name>
    <name type="common">Thunder God vine</name>
    <dbReference type="NCBI Taxonomy" id="458696"/>
    <lineage>
        <taxon>Eukaryota</taxon>
        <taxon>Viridiplantae</taxon>
        <taxon>Streptophyta</taxon>
        <taxon>Embryophyta</taxon>
        <taxon>Tracheophyta</taxon>
        <taxon>Spermatophyta</taxon>
        <taxon>Magnoliopsida</taxon>
        <taxon>eudicotyledons</taxon>
        <taxon>Gunneridae</taxon>
        <taxon>Pentapetalae</taxon>
        <taxon>rosids</taxon>
        <taxon>fabids</taxon>
        <taxon>Celastrales</taxon>
        <taxon>Celastraceae</taxon>
        <taxon>Tripterygium</taxon>
    </lineage>
</organism>
<dbReference type="InterPro" id="IPR050365">
    <property type="entry name" value="TIM50"/>
</dbReference>
<feature type="compositionally biased region" description="Basic and acidic residues" evidence="1">
    <location>
        <begin position="118"/>
        <end position="132"/>
    </location>
</feature>
<evidence type="ECO:0000256" key="1">
    <source>
        <dbReference type="SAM" id="MobiDB-lite"/>
    </source>
</evidence>
<feature type="compositionally biased region" description="Polar residues" evidence="1">
    <location>
        <begin position="13"/>
        <end position="26"/>
    </location>
</feature>
<evidence type="ECO:0000259" key="2">
    <source>
        <dbReference type="PROSITE" id="PS50969"/>
    </source>
</evidence>
<proteinExistence type="predicted"/>
<evidence type="ECO:0000313" key="3">
    <source>
        <dbReference type="EMBL" id="KAF5730200.1"/>
    </source>
</evidence>
<dbReference type="Pfam" id="PF03031">
    <property type="entry name" value="NIF"/>
    <property type="match status" value="1"/>
</dbReference>
<feature type="domain" description="FCP1 homology" evidence="2">
    <location>
        <begin position="441"/>
        <end position="624"/>
    </location>
</feature>